<reference evidence="3 4" key="1">
    <citation type="journal article" date="2024" name="Insects">
        <title>An Improved Chromosome-Level Genome Assembly of the Firefly Pyrocoelia pectoralis.</title>
        <authorList>
            <person name="Fu X."/>
            <person name="Meyer-Rochow V.B."/>
            <person name="Ballantyne L."/>
            <person name="Zhu X."/>
        </authorList>
    </citation>
    <scope>NUCLEOTIDE SEQUENCE [LARGE SCALE GENOMIC DNA]</scope>
    <source>
        <strain evidence="3">XCY_ONT2</strain>
    </source>
</reference>
<evidence type="ECO:0000313" key="3">
    <source>
        <dbReference type="EMBL" id="KAK5639513.1"/>
    </source>
</evidence>
<evidence type="ECO:0000259" key="2">
    <source>
        <dbReference type="PROSITE" id="PS51029"/>
    </source>
</evidence>
<dbReference type="EMBL" id="JAVRBK010000009">
    <property type="protein sequence ID" value="KAK5639513.1"/>
    <property type="molecule type" value="Genomic_DNA"/>
</dbReference>
<dbReference type="PROSITE" id="PS51029">
    <property type="entry name" value="MADF"/>
    <property type="match status" value="1"/>
</dbReference>
<dbReference type="Pfam" id="PF10545">
    <property type="entry name" value="MADF_DNA_bdg"/>
    <property type="match status" value="1"/>
</dbReference>
<comment type="caution">
    <text evidence="3">The sequence shown here is derived from an EMBL/GenBank/DDBJ whole genome shotgun (WGS) entry which is preliminary data.</text>
</comment>
<feature type="region of interest" description="Disordered" evidence="1">
    <location>
        <begin position="112"/>
        <end position="149"/>
    </location>
</feature>
<evidence type="ECO:0000313" key="4">
    <source>
        <dbReference type="Proteomes" id="UP001329430"/>
    </source>
</evidence>
<feature type="compositionally biased region" description="Acidic residues" evidence="1">
    <location>
        <begin position="117"/>
        <end position="130"/>
    </location>
</feature>
<protein>
    <recommendedName>
        <fullName evidence="2">MADF domain-containing protein</fullName>
    </recommendedName>
</protein>
<gene>
    <name evidence="3" type="ORF">RI129_012005</name>
</gene>
<proteinExistence type="predicted"/>
<accession>A0AAN7V5L5</accession>
<dbReference type="InterPro" id="IPR006578">
    <property type="entry name" value="MADF-dom"/>
</dbReference>
<dbReference type="SMART" id="SM00595">
    <property type="entry name" value="MADF"/>
    <property type="match status" value="1"/>
</dbReference>
<keyword evidence="4" id="KW-1185">Reference proteome</keyword>
<feature type="domain" description="MADF" evidence="2">
    <location>
        <begin position="10"/>
        <end position="105"/>
    </location>
</feature>
<dbReference type="Proteomes" id="UP001329430">
    <property type="component" value="Chromosome 9"/>
</dbReference>
<dbReference type="AlphaFoldDB" id="A0AAN7V5L5"/>
<sequence>MDWSNEKAIEFLELFQMEPCLWVPTLKLYKNRGAQSDAWRRIAQGLSFPATIEELKKKKDSLMGYYRIHLNKYKKSLKFGAGISDIYTTNWFAFDMMNGFLKPIYEGNKTMNSENVGFEDDDDHDEDPTDSDSFCESGDEELPSKEAKTGPQRLKIANRLNDYIIESIEHLVAAPPPTATGTTEEIDDQMESESLQQFKPVKRELVSEVVSGIQNSASEGVISASSSLLKRAWEVIAEEVAQVVKLSLGSGKLGTE</sequence>
<dbReference type="PANTHER" id="PTHR21505">
    <property type="entry name" value="MADF DOMAIN-CONTAINING PROTEIN-RELATED"/>
    <property type="match status" value="1"/>
</dbReference>
<dbReference type="PANTHER" id="PTHR21505:SF12">
    <property type="entry name" value="MADF DOMAIN-CONTAINING PROTEIN-RELATED"/>
    <property type="match status" value="1"/>
</dbReference>
<name>A0AAN7V5L5_9COLE</name>
<evidence type="ECO:0000256" key="1">
    <source>
        <dbReference type="SAM" id="MobiDB-lite"/>
    </source>
</evidence>
<organism evidence="3 4">
    <name type="scientific">Pyrocoelia pectoralis</name>
    <dbReference type="NCBI Taxonomy" id="417401"/>
    <lineage>
        <taxon>Eukaryota</taxon>
        <taxon>Metazoa</taxon>
        <taxon>Ecdysozoa</taxon>
        <taxon>Arthropoda</taxon>
        <taxon>Hexapoda</taxon>
        <taxon>Insecta</taxon>
        <taxon>Pterygota</taxon>
        <taxon>Neoptera</taxon>
        <taxon>Endopterygota</taxon>
        <taxon>Coleoptera</taxon>
        <taxon>Polyphaga</taxon>
        <taxon>Elateriformia</taxon>
        <taxon>Elateroidea</taxon>
        <taxon>Lampyridae</taxon>
        <taxon>Lampyrinae</taxon>
        <taxon>Pyrocoelia</taxon>
    </lineage>
</organism>